<keyword evidence="3" id="KW-1185">Reference proteome</keyword>
<sequence>MLITLFYTAFGAMLGTLLLLPMGEMFGAMLLVLLASKYHHSMSLHHHVLTFIQIVLGISVGSLVKTGEWQSHLSLGVLFGLITCMTIQTLVGYCWLTRIEQWSKNDSLLGAVPGAMAAILVITNSQESPSQKVIFTHTVRLVSLMVLASIIAYTAETQAVAASSSYIENFLQTNPLGLAVAVLAAIGLGIMLERLGIPAPFMITGLLVTAGGNTVVPAMPIAMPDILVSIAMALLGALVGIRIKLVTLQETLAYLKAGVFITALGLIVTLVIAGVFSTLLDLPYLVLVMSWVPGSIEAMTVTALLLGLEPGFVMLNHILRLMLLHSLPAFLLALKTRRSAENRK</sequence>
<dbReference type="GO" id="GO:0016020">
    <property type="term" value="C:membrane"/>
    <property type="evidence" value="ECO:0007669"/>
    <property type="project" value="InterPro"/>
</dbReference>
<dbReference type="PANTHER" id="PTHR38457">
    <property type="entry name" value="REGULATOR ABRB-RELATED"/>
    <property type="match status" value="1"/>
</dbReference>
<evidence type="ECO:0000256" key="1">
    <source>
        <dbReference type="SAM" id="Phobius"/>
    </source>
</evidence>
<evidence type="ECO:0000313" key="3">
    <source>
        <dbReference type="Proteomes" id="UP000240481"/>
    </source>
</evidence>
<dbReference type="GO" id="GO:0010468">
    <property type="term" value="P:regulation of gene expression"/>
    <property type="evidence" value="ECO:0007669"/>
    <property type="project" value="InterPro"/>
</dbReference>
<feature type="transmembrane region" description="Helical" evidence="1">
    <location>
        <begin position="314"/>
        <end position="334"/>
    </location>
</feature>
<protein>
    <recommendedName>
        <fullName evidence="4">AbrB family transcriptional regulator</fullName>
    </recommendedName>
</protein>
<name>A0A0J8V6V5_9GAMM</name>
<dbReference type="RefSeq" id="WP_048900522.1">
    <property type="nucleotide sequence ID" value="NZ_AP024853.1"/>
</dbReference>
<feature type="transmembrane region" description="Helical" evidence="1">
    <location>
        <begin position="226"/>
        <end position="245"/>
    </location>
</feature>
<dbReference type="OrthoDB" id="7021408at2"/>
<dbReference type="AlphaFoldDB" id="A0A0J8V6V5"/>
<feature type="transmembrane region" description="Helical" evidence="1">
    <location>
        <begin position="47"/>
        <end position="64"/>
    </location>
</feature>
<dbReference type="EMBL" id="PYLZ01000005">
    <property type="protein sequence ID" value="PSW24651.1"/>
    <property type="molecule type" value="Genomic_DNA"/>
</dbReference>
<feature type="transmembrane region" description="Helical" evidence="1">
    <location>
        <begin position="76"/>
        <end position="96"/>
    </location>
</feature>
<dbReference type="InterPro" id="IPR007820">
    <property type="entry name" value="AbrB_fam"/>
</dbReference>
<organism evidence="2 3">
    <name type="scientific">Photobacterium swingsii</name>
    <dbReference type="NCBI Taxonomy" id="680026"/>
    <lineage>
        <taxon>Bacteria</taxon>
        <taxon>Pseudomonadati</taxon>
        <taxon>Pseudomonadota</taxon>
        <taxon>Gammaproteobacteria</taxon>
        <taxon>Vibrionales</taxon>
        <taxon>Vibrionaceae</taxon>
        <taxon>Photobacterium</taxon>
    </lineage>
</organism>
<dbReference type="STRING" id="680026.AB733_20830"/>
<dbReference type="PANTHER" id="PTHR38457:SF1">
    <property type="entry name" value="REGULATOR ABRB-RELATED"/>
    <property type="match status" value="1"/>
</dbReference>
<dbReference type="Pfam" id="PF05145">
    <property type="entry name" value="AbrB"/>
    <property type="match status" value="1"/>
</dbReference>
<evidence type="ECO:0000313" key="2">
    <source>
        <dbReference type="EMBL" id="PSW24651.1"/>
    </source>
</evidence>
<accession>A0A0J8V6V5</accession>
<feature type="transmembrane region" description="Helical" evidence="1">
    <location>
        <begin position="198"/>
        <end position="219"/>
    </location>
</feature>
<keyword evidence="1" id="KW-0812">Transmembrane</keyword>
<feature type="transmembrane region" description="Helical" evidence="1">
    <location>
        <begin position="176"/>
        <end position="192"/>
    </location>
</feature>
<gene>
    <name evidence="2" type="ORF">C9I94_11530</name>
</gene>
<dbReference type="Proteomes" id="UP000240481">
    <property type="component" value="Unassembled WGS sequence"/>
</dbReference>
<comment type="caution">
    <text evidence="2">The sequence shown here is derived from an EMBL/GenBank/DDBJ whole genome shotgun (WGS) entry which is preliminary data.</text>
</comment>
<proteinExistence type="predicted"/>
<feature type="transmembrane region" description="Helical" evidence="1">
    <location>
        <begin position="6"/>
        <end position="35"/>
    </location>
</feature>
<reference evidence="2 3" key="1">
    <citation type="submission" date="2018-01" db="EMBL/GenBank/DDBJ databases">
        <title>Whole genome sequencing of Histamine producing bacteria.</title>
        <authorList>
            <person name="Butler K."/>
        </authorList>
    </citation>
    <scope>NUCLEOTIDE SEQUENCE [LARGE SCALE GENOMIC DNA]</scope>
    <source>
        <strain evidence="2 3">DSM 24669</strain>
    </source>
</reference>
<feature type="transmembrane region" description="Helical" evidence="1">
    <location>
        <begin position="137"/>
        <end position="155"/>
    </location>
</feature>
<keyword evidence="1" id="KW-1133">Transmembrane helix</keyword>
<evidence type="ECO:0008006" key="4">
    <source>
        <dbReference type="Google" id="ProtNLM"/>
    </source>
</evidence>
<keyword evidence="1" id="KW-0472">Membrane</keyword>
<feature type="transmembrane region" description="Helical" evidence="1">
    <location>
        <begin position="257"/>
        <end position="277"/>
    </location>
</feature>